<gene>
    <name evidence="1" type="ORF">ITX56_06455</name>
</gene>
<dbReference type="EMBL" id="JADMNK010000002">
    <property type="protein sequence ID" value="MBZ0057463.1"/>
    <property type="molecule type" value="Genomic_DNA"/>
</dbReference>
<name>A0ABS7RT26_9ENTR</name>
<accession>A0ABS7RT26</accession>
<reference evidence="1 2" key="1">
    <citation type="submission" date="2020-11" db="EMBL/GenBank/DDBJ databases">
        <title>Draft Genome of Enterobacter sp. strain EMC7.</title>
        <authorList>
            <person name="Barman P."/>
            <person name="Sinha S."/>
            <person name="Sen S."/>
            <person name="Chakraborty R."/>
        </authorList>
    </citation>
    <scope>NUCLEOTIDE SEQUENCE [LARGE SCALE GENOMIC DNA]</scope>
    <source>
        <strain evidence="1 2">EMC7</strain>
    </source>
</reference>
<evidence type="ECO:0000313" key="2">
    <source>
        <dbReference type="Proteomes" id="UP000706580"/>
    </source>
</evidence>
<keyword evidence="2" id="KW-1185">Reference proteome</keyword>
<dbReference type="Proteomes" id="UP000706580">
    <property type="component" value="Unassembled WGS sequence"/>
</dbReference>
<sequence>MRDSIKAIVAEWLYYDTDTQRLHWKETVKPSTMAYVQASQQTENDVRYVVQTIAGSFDEGELIPLVEVSRTAERKRAMFMKDHAGRFDRQPVKRGQLSYFKAGAYGR</sequence>
<evidence type="ECO:0000313" key="1">
    <source>
        <dbReference type="EMBL" id="MBZ0057463.1"/>
    </source>
</evidence>
<protein>
    <recommendedName>
        <fullName evidence="3">Phage protein</fullName>
    </recommendedName>
</protein>
<organism evidence="1 2">
    <name type="scientific">Leclercia barmai</name>
    <dbReference type="NCBI Taxonomy" id="2785629"/>
    <lineage>
        <taxon>Bacteria</taxon>
        <taxon>Pseudomonadati</taxon>
        <taxon>Pseudomonadota</taxon>
        <taxon>Gammaproteobacteria</taxon>
        <taxon>Enterobacterales</taxon>
        <taxon>Enterobacteriaceae</taxon>
        <taxon>Leclercia</taxon>
    </lineage>
</organism>
<proteinExistence type="predicted"/>
<evidence type="ECO:0008006" key="3">
    <source>
        <dbReference type="Google" id="ProtNLM"/>
    </source>
</evidence>
<comment type="caution">
    <text evidence="1">The sequence shown here is derived from an EMBL/GenBank/DDBJ whole genome shotgun (WGS) entry which is preliminary data.</text>
</comment>
<dbReference type="RefSeq" id="WP_223074233.1">
    <property type="nucleotide sequence ID" value="NZ_JADMNK010000002.1"/>
</dbReference>